<proteinExistence type="predicted"/>
<dbReference type="EMBL" id="DVOL01000084">
    <property type="protein sequence ID" value="HIV11181.1"/>
    <property type="molecule type" value="Genomic_DNA"/>
</dbReference>
<evidence type="ECO:0000259" key="1">
    <source>
        <dbReference type="Pfam" id="PF13280"/>
    </source>
</evidence>
<accession>A0A9D1NS08</accession>
<dbReference type="Proteomes" id="UP000823960">
    <property type="component" value="Unassembled WGS sequence"/>
</dbReference>
<sequence length="326" mass="38085">MQNRVKGRLIVLARLLLRETDEEHRLSGKELIDKLEKYDISCERKTIYDDIETLSELGLDIVTEKVGHSNRYYVASRLFQDEELLVLADAVASSRFLSNKKSGELIKKLQSLTSVHKAGRLRRSIYVGGRAKTFNEAIYYSISAIQQAIFSDRNITFKYFEYDLDKKKRYRHQGQIYTVSPYYLIWESDCYYLVCFCHKHGDLCRYRVDRMGQVEISGEKRRKLSMDEQELARELLGTYSMYGGVKETITLEMKNSLINVIVDRFGDAARPKRIDKDSFSVKLDVQISPTFWGWLFQFGGEARVTAPDWVVREAGKRLQEIQRQYI</sequence>
<reference evidence="2" key="2">
    <citation type="journal article" date="2021" name="PeerJ">
        <title>Extensive microbial diversity within the chicken gut microbiome revealed by metagenomics and culture.</title>
        <authorList>
            <person name="Gilroy R."/>
            <person name="Ravi A."/>
            <person name="Getino M."/>
            <person name="Pursley I."/>
            <person name="Horton D.L."/>
            <person name="Alikhan N.F."/>
            <person name="Baker D."/>
            <person name="Gharbi K."/>
            <person name="Hall N."/>
            <person name="Watson M."/>
            <person name="Adriaenssens E.M."/>
            <person name="Foster-Nyarko E."/>
            <person name="Jarju S."/>
            <person name="Secka A."/>
            <person name="Antonio M."/>
            <person name="Oren A."/>
            <person name="Chaudhuri R.R."/>
            <person name="La Ragione R."/>
            <person name="Hildebrand F."/>
            <person name="Pallen M.J."/>
        </authorList>
    </citation>
    <scope>NUCLEOTIDE SEQUENCE</scope>
    <source>
        <strain evidence="2">1370</strain>
    </source>
</reference>
<evidence type="ECO:0000313" key="2">
    <source>
        <dbReference type="EMBL" id="HIV11181.1"/>
    </source>
</evidence>
<dbReference type="InterPro" id="IPR051534">
    <property type="entry name" value="CBASS_pafABC_assoc_protein"/>
</dbReference>
<dbReference type="PANTHER" id="PTHR34580:SF1">
    <property type="entry name" value="PROTEIN PAFC"/>
    <property type="match status" value="1"/>
</dbReference>
<dbReference type="PANTHER" id="PTHR34580">
    <property type="match status" value="1"/>
</dbReference>
<evidence type="ECO:0000313" key="3">
    <source>
        <dbReference type="Proteomes" id="UP000823960"/>
    </source>
</evidence>
<name>A0A9D1NS08_9FIRM</name>
<reference evidence="2" key="1">
    <citation type="submission" date="2020-10" db="EMBL/GenBank/DDBJ databases">
        <authorList>
            <person name="Gilroy R."/>
        </authorList>
    </citation>
    <scope>NUCLEOTIDE SEQUENCE</scope>
    <source>
        <strain evidence="2">1370</strain>
    </source>
</reference>
<dbReference type="PROSITE" id="PS52050">
    <property type="entry name" value="WYL"/>
    <property type="match status" value="1"/>
</dbReference>
<comment type="caution">
    <text evidence="2">The sequence shown here is derived from an EMBL/GenBank/DDBJ whole genome shotgun (WGS) entry which is preliminary data.</text>
</comment>
<feature type="domain" description="WYL" evidence="1">
    <location>
        <begin position="143"/>
        <end position="216"/>
    </location>
</feature>
<dbReference type="AlphaFoldDB" id="A0A9D1NS08"/>
<organism evidence="2 3">
    <name type="scientific">Candidatus Faeciplasma avium</name>
    <dbReference type="NCBI Taxonomy" id="2840798"/>
    <lineage>
        <taxon>Bacteria</taxon>
        <taxon>Bacillati</taxon>
        <taxon>Bacillota</taxon>
        <taxon>Clostridia</taxon>
        <taxon>Eubacteriales</taxon>
        <taxon>Oscillospiraceae</taxon>
        <taxon>Oscillospiraceae incertae sedis</taxon>
        <taxon>Candidatus Faeciplasma</taxon>
    </lineage>
</organism>
<dbReference type="InterPro" id="IPR036390">
    <property type="entry name" value="WH_DNA-bd_sf"/>
</dbReference>
<gene>
    <name evidence="2" type="ORF">IAD28_05780</name>
</gene>
<dbReference type="Pfam" id="PF13280">
    <property type="entry name" value="WYL"/>
    <property type="match status" value="1"/>
</dbReference>
<protein>
    <submittedName>
        <fullName evidence="2">WYL domain-containing transcriptional regulator</fullName>
    </submittedName>
</protein>
<dbReference type="InterPro" id="IPR026881">
    <property type="entry name" value="WYL_dom"/>
</dbReference>
<dbReference type="SUPFAM" id="SSF46785">
    <property type="entry name" value="Winged helix' DNA-binding domain"/>
    <property type="match status" value="1"/>
</dbReference>